<evidence type="ECO:0000259" key="6">
    <source>
        <dbReference type="PROSITE" id="PS50975"/>
    </source>
</evidence>
<dbReference type="SUPFAM" id="SSF56059">
    <property type="entry name" value="Glutathione synthetase ATP-binding domain-like"/>
    <property type="match status" value="1"/>
</dbReference>
<name>A0A1F7WF61_9BACT</name>
<dbReference type="Pfam" id="PF02786">
    <property type="entry name" value="CPSase_L_D2"/>
    <property type="match status" value="1"/>
</dbReference>
<dbReference type="PROSITE" id="PS50979">
    <property type="entry name" value="BC"/>
    <property type="match status" value="1"/>
</dbReference>
<dbReference type="InterPro" id="IPR005481">
    <property type="entry name" value="BC-like_N"/>
</dbReference>
<feature type="domain" description="ATP-grasp" evidence="6">
    <location>
        <begin position="120"/>
        <end position="291"/>
    </location>
</feature>
<comment type="caution">
    <text evidence="8">The sequence shown here is derived from an EMBL/GenBank/DDBJ whole genome shotgun (WGS) entry which is preliminary data.</text>
</comment>
<dbReference type="Pfam" id="PF00289">
    <property type="entry name" value="Biotin_carb_N"/>
    <property type="match status" value="1"/>
</dbReference>
<dbReference type="FunFam" id="3.40.50.20:FF:000010">
    <property type="entry name" value="Propionyl-CoA carboxylase subunit alpha"/>
    <property type="match status" value="1"/>
</dbReference>
<dbReference type="PROSITE" id="PS00866">
    <property type="entry name" value="CPSASE_1"/>
    <property type="match status" value="1"/>
</dbReference>
<proteinExistence type="predicted"/>
<dbReference type="InterPro" id="IPR050856">
    <property type="entry name" value="Biotin_carboxylase_complex"/>
</dbReference>
<accession>A0A1F7WF61</accession>
<gene>
    <name evidence="8" type="ORF">A2008_12755</name>
</gene>
<keyword evidence="4" id="KW-0092">Biotin</keyword>
<dbReference type="InterPro" id="IPR011761">
    <property type="entry name" value="ATP-grasp"/>
</dbReference>
<dbReference type="Proteomes" id="UP000178735">
    <property type="component" value="Unassembled WGS sequence"/>
</dbReference>
<evidence type="ECO:0000313" key="8">
    <source>
        <dbReference type="EMBL" id="OGM01420.1"/>
    </source>
</evidence>
<dbReference type="InterPro" id="IPR011764">
    <property type="entry name" value="Biotin_carboxylation_dom"/>
</dbReference>
<organism evidence="8 9">
    <name type="scientific">Candidatus Wallbacteria bacterium GWC2_49_35</name>
    <dbReference type="NCBI Taxonomy" id="1817813"/>
    <lineage>
        <taxon>Bacteria</taxon>
        <taxon>Candidatus Walliibacteriota</taxon>
    </lineage>
</organism>
<sequence length="308" mass="34055">MIKRVLIANRGEIALRIIRACRELGVETVAVYSEADAESLHCKLADHAVCIGPANPKESYLYVPNIISAAEITGCDAVHPGYGFLSENADFADICKKHQLTFIGPEPKIITLMGDKSEARAAMTAAGVPIVPGTAPLESLKRALSEANKIGYPLIIKASGGGGGKGMRIVRNDSDLSSSFDIAKNEARMAFSNDEVYMEKYIERARHIEFQIIADNYGNAVHLGERDCSIQRRHQKLVEESPSVFLTDELRRKMGDIAVRVVKSVKYTNAGTIEFIMDENKNYYFMEMNSRIQVEHPVTEMVTSIDLL</sequence>
<evidence type="ECO:0000256" key="5">
    <source>
        <dbReference type="PROSITE-ProRule" id="PRU00409"/>
    </source>
</evidence>
<dbReference type="FunFam" id="3.30.1490.20:FF:000018">
    <property type="entry name" value="Biotin carboxylase"/>
    <property type="match status" value="1"/>
</dbReference>
<reference evidence="8 9" key="1">
    <citation type="journal article" date="2016" name="Nat. Commun.">
        <title>Thousands of microbial genomes shed light on interconnected biogeochemical processes in an aquifer system.</title>
        <authorList>
            <person name="Anantharaman K."/>
            <person name="Brown C.T."/>
            <person name="Hug L.A."/>
            <person name="Sharon I."/>
            <person name="Castelle C.J."/>
            <person name="Probst A.J."/>
            <person name="Thomas B.C."/>
            <person name="Singh A."/>
            <person name="Wilkins M.J."/>
            <person name="Karaoz U."/>
            <person name="Brodie E.L."/>
            <person name="Williams K.H."/>
            <person name="Hubbard S.S."/>
            <person name="Banfield J.F."/>
        </authorList>
    </citation>
    <scope>NUCLEOTIDE SEQUENCE [LARGE SCALE GENOMIC DNA]</scope>
</reference>
<feature type="non-terminal residue" evidence="8">
    <location>
        <position position="308"/>
    </location>
</feature>
<dbReference type="InterPro" id="IPR005479">
    <property type="entry name" value="CPAse_ATP-bd"/>
</dbReference>
<evidence type="ECO:0000256" key="3">
    <source>
        <dbReference type="ARBA" id="ARBA00022840"/>
    </source>
</evidence>
<dbReference type="AlphaFoldDB" id="A0A1F7WF61"/>
<evidence type="ECO:0000259" key="7">
    <source>
        <dbReference type="PROSITE" id="PS50979"/>
    </source>
</evidence>
<dbReference type="SUPFAM" id="SSF52440">
    <property type="entry name" value="PreATP-grasp domain"/>
    <property type="match status" value="1"/>
</dbReference>
<evidence type="ECO:0000313" key="9">
    <source>
        <dbReference type="Proteomes" id="UP000178735"/>
    </source>
</evidence>
<dbReference type="PROSITE" id="PS50975">
    <property type="entry name" value="ATP_GRASP"/>
    <property type="match status" value="1"/>
</dbReference>
<dbReference type="Gene3D" id="3.30.470.20">
    <property type="entry name" value="ATP-grasp fold, B domain"/>
    <property type="match status" value="1"/>
</dbReference>
<evidence type="ECO:0000256" key="4">
    <source>
        <dbReference type="ARBA" id="ARBA00023267"/>
    </source>
</evidence>
<dbReference type="PANTHER" id="PTHR18866:SF33">
    <property type="entry name" value="METHYLCROTONOYL-COA CARBOXYLASE SUBUNIT ALPHA, MITOCHONDRIAL-RELATED"/>
    <property type="match status" value="1"/>
</dbReference>
<evidence type="ECO:0000256" key="2">
    <source>
        <dbReference type="ARBA" id="ARBA00022741"/>
    </source>
</evidence>
<dbReference type="GO" id="GO:0016874">
    <property type="term" value="F:ligase activity"/>
    <property type="evidence" value="ECO:0007669"/>
    <property type="project" value="UniProtKB-KW"/>
</dbReference>
<evidence type="ECO:0000256" key="1">
    <source>
        <dbReference type="ARBA" id="ARBA00022598"/>
    </source>
</evidence>
<feature type="domain" description="Biotin carboxylation" evidence="7">
    <location>
        <begin position="1"/>
        <end position="308"/>
    </location>
</feature>
<protein>
    <submittedName>
        <fullName evidence="8">Acetyl-CoA carboxylase biotin carboxylase subunit</fullName>
    </submittedName>
</protein>
<dbReference type="PANTHER" id="PTHR18866">
    <property type="entry name" value="CARBOXYLASE:PYRUVATE/ACETYL-COA/PROPIONYL-COA CARBOXYLASE"/>
    <property type="match status" value="1"/>
</dbReference>
<keyword evidence="3 5" id="KW-0067">ATP-binding</keyword>
<dbReference type="STRING" id="1817813.A2008_12755"/>
<keyword evidence="1" id="KW-0436">Ligase</keyword>
<dbReference type="GO" id="GO:0005524">
    <property type="term" value="F:ATP binding"/>
    <property type="evidence" value="ECO:0007669"/>
    <property type="project" value="UniProtKB-UniRule"/>
</dbReference>
<keyword evidence="2 5" id="KW-0547">Nucleotide-binding</keyword>
<dbReference type="InterPro" id="IPR016185">
    <property type="entry name" value="PreATP-grasp_dom_sf"/>
</dbReference>
<dbReference type="EMBL" id="MGFH01000236">
    <property type="protein sequence ID" value="OGM01420.1"/>
    <property type="molecule type" value="Genomic_DNA"/>
</dbReference>
<dbReference type="GO" id="GO:0046872">
    <property type="term" value="F:metal ion binding"/>
    <property type="evidence" value="ECO:0007669"/>
    <property type="project" value="InterPro"/>
</dbReference>